<dbReference type="RefSeq" id="WP_150622675.1">
    <property type="nucleotide sequence ID" value="NZ_CABPSQ010000001.1"/>
</dbReference>
<dbReference type="InterPro" id="IPR002821">
    <property type="entry name" value="Hydantoinase_A"/>
</dbReference>
<dbReference type="EMBL" id="CABPSQ010000001">
    <property type="protein sequence ID" value="VVE61289.1"/>
    <property type="molecule type" value="Genomic_DNA"/>
</dbReference>
<dbReference type="InterPro" id="IPR049517">
    <property type="entry name" value="ACX-like_C"/>
</dbReference>
<dbReference type="Pfam" id="PF19278">
    <property type="entry name" value="Hydant_A_C"/>
    <property type="match status" value="1"/>
</dbReference>
<dbReference type="Pfam" id="PF01968">
    <property type="entry name" value="Hydantoinase_A"/>
    <property type="match status" value="1"/>
</dbReference>
<evidence type="ECO:0000259" key="3">
    <source>
        <dbReference type="Pfam" id="PF19278"/>
    </source>
</evidence>
<feature type="domain" description="Acetophenone carboxylase-like C-terminal" evidence="3">
    <location>
        <begin position="514"/>
        <end position="676"/>
    </location>
</feature>
<evidence type="ECO:0000313" key="5">
    <source>
        <dbReference type="Proteomes" id="UP000414136"/>
    </source>
</evidence>
<dbReference type="InterPro" id="IPR008040">
    <property type="entry name" value="Hydant_A_N"/>
</dbReference>
<dbReference type="SUPFAM" id="SSF53067">
    <property type="entry name" value="Actin-like ATPase domain"/>
    <property type="match status" value="1"/>
</dbReference>
<sequence length="705" mass="74983">MNRTSTQDRALSVAIDIGGTFTDVTLFERATGRSWTVKTPSTPSDPSLGFVTGVAQALALSGHSPGDLVQVLHGTTVATNLILEGKGAKAALLTNKGFRHVLEIGRHDVPRDANLYSWIKPDRPVPPERIFEIPGMLAADGTELDALDEAAVSDVARRLRDTGVEAVAICFLHAYLNPAHEHRARELILEQWPDALVSVSSEVLPVMREYERSVATILNAYVCPAVSTYVHRLEARLREMGVRAPLLLMKSNGGVAGATVVKREPVQTALSGPAAGVVGAQVTANLAGFANVIGVDIGGTSADISLIRNGVPGTTTEGSIGAWPLNLPMVDINTIGAGGGSIARVSADKVLSVGPESAGAQPGPVCYRRGGTEPTVTDAHAALGHVPASLLNGAMSLDVDAARRAIDERIARPLGLTIEEAARGILALADNAMVNAIRVVSVQRGHDPRDFALVPFGGAGPLHGASLARLLGIPAVLVPPSPGVLSTIGLLTSKLKSDFSRTSVHRAGRFDYDAIASVFDEMAREARAWLDSEGVPEEGRQIVRKASMHYQHQGAELRVPWPDSDVDEASIAEVVRSFHRQHESLYTFAQEDMPVEIVTLHVEASGTLQPPEWPQLTGGGEAVEAVIGEQAVHFADGTRTTPIYDRSRLAAGVIVEGPAIFVQLDTTTLMLPDQFAEVHAFGSLIIKDRVWRQRDMSSQTTEFSS</sequence>
<dbReference type="Pfam" id="PF05378">
    <property type="entry name" value="Hydant_A_N"/>
    <property type="match status" value="1"/>
</dbReference>
<dbReference type="OrthoDB" id="9768323at2"/>
<dbReference type="GO" id="GO:0006749">
    <property type="term" value="P:glutathione metabolic process"/>
    <property type="evidence" value="ECO:0007669"/>
    <property type="project" value="TreeGrafter"/>
</dbReference>
<gene>
    <name evidence="4" type="ORF">PCA31118_00526</name>
</gene>
<dbReference type="InterPro" id="IPR043129">
    <property type="entry name" value="ATPase_NBD"/>
</dbReference>
<protein>
    <submittedName>
        <fullName evidence="4">Hydantoin utilization protein A</fullName>
    </submittedName>
</protein>
<dbReference type="AlphaFoldDB" id="A0A5E4ZIV2"/>
<dbReference type="PANTHER" id="PTHR11365:SF23">
    <property type="entry name" value="HYPOTHETICAL 5-OXOPROLINASE (EUROFUNG)-RELATED"/>
    <property type="match status" value="1"/>
</dbReference>
<dbReference type="GO" id="GO:0017168">
    <property type="term" value="F:5-oxoprolinase (ATP-hydrolyzing) activity"/>
    <property type="evidence" value="ECO:0007669"/>
    <property type="project" value="TreeGrafter"/>
</dbReference>
<evidence type="ECO:0000259" key="1">
    <source>
        <dbReference type="Pfam" id="PF01968"/>
    </source>
</evidence>
<dbReference type="GO" id="GO:0005829">
    <property type="term" value="C:cytosol"/>
    <property type="evidence" value="ECO:0007669"/>
    <property type="project" value="TreeGrafter"/>
</dbReference>
<name>A0A5E4ZIV2_9BURK</name>
<dbReference type="InterPro" id="IPR045079">
    <property type="entry name" value="Oxoprolinase-like"/>
</dbReference>
<feature type="domain" description="Hydantoinase/oxoprolinase N-terminal" evidence="2">
    <location>
        <begin position="13"/>
        <end position="190"/>
    </location>
</feature>
<reference evidence="4 5" key="1">
    <citation type="submission" date="2019-08" db="EMBL/GenBank/DDBJ databases">
        <authorList>
            <person name="Peeters C."/>
        </authorList>
    </citation>
    <scope>NUCLEOTIDE SEQUENCE [LARGE SCALE GENOMIC DNA]</scope>
    <source>
        <strain evidence="4 5">LMG 31118</strain>
    </source>
</reference>
<feature type="domain" description="Hydantoinase A/oxoprolinase" evidence="1">
    <location>
        <begin position="212"/>
        <end position="497"/>
    </location>
</feature>
<evidence type="ECO:0000259" key="2">
    <source>
        <dbReference type="Pfam" id="PF05378"/>
    </source>
</evidence>
<keyword evidence="5" id="KW-1185">Reference proteome</keyword>
<proteinExistence type="predicted"/>
<dbReference type="PANTHER" id="PTHR11365">
    <property type="entry name" value="5-OXOPROLINASE RELATED"/>
    <property type="match status" value="1"/>
</dbReference>
<evidence type="ECO:0000313" key="4">
    <source>
        <dbReference type="EMBL" id="VVE61289.1"/>
    </source>
</evidence>
<dbReference type="Proteomes" id="UP000414136">
    <property type="component" value="Unassembled WGS sequence"/>
</dbReference>
<organism evidence="4 5">
    <name type="scientific">Pandoraea captiosa</name>
    <dbReference type="NCBI Taxonomy" id="2508302"/>
    <lineage>
        <taxon>Bacteria</taxon>
        <taxon>Pseudomonadati</taxon>
        <taxon>Pseudomonadota</taxon>
        <taxon>Betaproteobacteria</taxon>
        <taxon>Burkholderiales</taxon>
        <taxon>Burkholderiaceae</taxon>
        <taxon>Pandoraea</taxon>
    </lineage>
</organism>
<accession>A0A5E4ZIV2</accession>